<proteinExistence type="predicted"/>
<organism evidence="1 2">
    <name type="scientific">Aromia moschata</name>
    <dbReference type="NCBI Taxonomy" id="1265417"/>
    <lineage>
        <taxon>Eukaryota</taxon>
        <taxon>Metazoa</taxon>
        <taxon>Ecdysozoa</taxon>
        <taxon>Arthropoda</taxon>
        <taxon>Hexapoda</taxon>
        <taxon>Insecta</taxon>
        <taxon>Pterygota</taxon>
        <taxon>Neoptera</taxon>
        <taxon>Endopterygota</taxon>
        <taxon>Coleoptera</taxon>
        <taxon>Polyphaga</taxon>
        <taxon>Cucujiformia</taxon>
        <taxon>Chrysomeloidea</taxon>
        <taxon>Cerambycidae</taxon>
        <taxon>Cerambycinae</taxon>
        <taxon>Callichromatini</taxon>
        <taxon>Aromia</taxon>
    </lineage>
</organism>
<evidence type="ECO:0000313" key="1">
    <source>
        <dbReference type="EMBL" id="KAJ8939082.1"/>
    </source>
</evidence>
<evidence type="ECO:0000313" key="2">
    <source>
        <dbReference type="Proteomes" id="UP001162162"/>
    </source>
</evidence>
<accession>A0AAV8XKF6</accession>
<reference evidence="1" key="1">
    <citation type="journal article" date="2023" name="Insect Mol. Biol.">
        <title>Genome sequencing provides insights into the evolution of gene families encoding plant cell wall-degrading enzymes in longhorned beetles.</title>
        <authorList>
            <person name="Shin N.R."/>
            <person name="Okamura Y."/>
            <person name="Kirsch R."/>
            <person name="Pauchet Y."/>
        </authorList>
    </citation>
    <scope>NUCLEOTIDE SEQUENCE</scope>
    <source>
        <strain evidence="1">AMC_N1</strain>
    </source>
</reference>
<name>A0AAV8XKF6_9CUCU</name>
<dbReference type="AlphaFoldDB" id="A0AAV8XKF6"/>
<comment type="caution">
    <text evidence="1">The sequence shown here is derived from an EMBL/GenBank/DDBJ whole genome shotgun (WGS) entry which is preliminary data.</text>
</comment>
<protein>
    <submittedName>
        <fullName evidence="1">Uncharacterized protein</fullName>
    </submittedName>
</protein>
<dbReference type="Proteomes" id="UP001162162">
    <property type="component" value="Unassembled WGS sequence"/>
</dbReference>
<dbReference type="EMBL" id="JAPWTK010000510">
    <property type="protein sequence ID" value="KAJ8939082.1"/>
    <property type="molecule type" value="Genomic_DNA"/>
</dbReference>
<sequence length="115" mass="13116">MDIELLTNIVNAIYEELQKHPDYKIDLLSLKSFDEIRRIAARQTIISKSIDLLSLENIIQNLRRPAYATRIMMQLAPSSSIKYSVGIQLFVSAILNIGTEKHLSYISDAEEGKKH</sequence>
<gene>
    <name evidence="1" type="ORF">NQ318_008686</name>
</gene>
<keyword evidence="2" id="KW-1185">Reference proteome</keyword>